<evidence type="ECO:0008006" key="4">
    <source>
        <dbReference type="Google" id="ProtNLM"/>
    </source>
</evidence>
<proteinExistence type="predicted"/>
<keyword evidence="1" id="KW-1133">Transmembrane helix</keyword>
<keyword evidence="1" id="KW-0472">Membrane</keyword>
<gene>
    <name evidence="2" type="ORF">EVC62_04150</name>
</gene>
<protein>
    <recommendedName>
        <fullName evidence="4">Phage holin T7 family, holin superfamily II</fullName>
    </recommendedName>
</protein>
<keyword evidence="3" id="KW-1185">Reference proteome</keyword>
<organism evidence="2 3">
    <name type="scientific">Salinicola endophyticus</name>
    <dbReference type="NCBI Taxonomy" id="1949083"/>
    <lineage>
        <taxon>Bacteria</taxon>
        <taxon>Pseudomonadati</taxon>
        <taxon>Pseudomonadota</taxon>
        <taxon>Gammaproteobacteria</taxon>
        <taxon>Oceanospirillales</taxon>
        <taxon>Halomonadaceae</taxon>
        <taxon>Salinicola</taxon>
    </lineage>
</organism>
<reference evidence="2 3" key="1">
    <citation type="submission" date="2019-01" db="EMBL/GenBank/DDBJ databases">
        <title>Genome sequence of Salinicola endophyticus REST5.</title>
        <authorList>
            <person name="Nascimento F.X."/>
        </authorList>
    </citation>
    <scope>NUCLEOTIDE SEQUENCE [LARGE SCALE GENOMIC DNA]</scope>
    <source>
        <strain evidence="2 3">REST5</strain>
    </source>
</reference>
<name>A0ABY8FDX3_9GAMM</name>
<accession>A0ABY8FDX3</accession>
<evidence type="ECO:0000313" key="3">
    <source>
        <dbReference type="Proteomes" id="UP001321526"/>
    </source>
</evidence>
<dbReference type="Proteomes" id="UP001321526">
    <property type="component" value="Chromosome"/>
</dbReference>
<feature type="transmembrane region" description="Helical" evidence="1">
    <location>
        <begin position="33"/>
        <end position="55"/>
    </location>
</feature>
<evidence type="ECO:0000256" key="1">
    <source>
        <dbReference type="SAM" id="Phobius"/>
    </source>
</evidence>
<dbReference type="EMBL" id="CP035631">
    <property type="protein sequence ID" value="WFF40752.1"/>
    <property type="molecule type" value="Genomic_DNA"/>
</dbReference>
<sequence>MAHQLNITTEAFKTAPPALVSLLHAGGMTPSSWVTLLTLAYLVLQIGLLVPRYLARWRAWRAQRRQS</sequence>
<dbReference type="RefSeq" id="WP_110676995.1">
    <property type="nucleotide sequence ID" value="NZ_CP035631.1"/>
</dbReference>
<keyword evidence="1" id="KW-0812">Transmembrane</keyword>
<evidence type="ECO:0000313" key="2">
    <source>
        <dbReference type="EMBL" id="WFF40752.1"/>
    </source>
</evidence>